<proteinExistence type="predicted"/>
<name>A0A1V4ISV7_9CLOT</name>
<accession>A0A1V4ISV7</accession>
<dbReference type="PANTHER" id="PTHR43139">
    <property type="entry name" value="SI:DKEY-122A22.2"/>
    <property type="match status" value="1"/>
</dbReference>
<organism evidence="2 3">
    <name type="scientific">Clostridium oryzae</name>
    <dbReference type="NCBI Taxonomy" id="1450648"/>
    <lineage>
        <taxon>Bacteria</taxon>
        <taxon>Bacillati</taxon>
        <taxon>Bacillota</taxon>
        <taxon>Clostridia</taxon>
        <taxon>Eubacteriales</taxon>
        <taxon>Clostridiaceae</taxon>
        <taxon>Clostridium</taxon>
    </lineage>
</organism>
<dbReference type="EC" id="3.1.1.1" evidence="2"/>
<feature type="domain" description="AB hydrolase-1" evidence="1">
    <location>
        <begin position="51"/>
        <end position="170"/>
    </location>
</feature>
<evidence type="ECO:0000259" key="1">
    <source>
        <dbReference type="Pfam" id="PF00561"/>
    </source>
</evidence>
<dbReference type="Pfam" id="PF00561">
    <property type="entry name" value="Abhydrolase_1"/>
    <property type="match status" value="1"/>
</dbReference>
<dbReference type="EMBL" id="MZGV01000012">
    <property type="protein sequence ID" value="OPJ62884.1"/>
    <property type="molecule type" value="Genomic_DNA"/>
</dbReference>
<dbReference type="GO" id="GO:0106435">
    <property type="term" value="F:carboxylesterase activity"/>
    <property type="evidence" value="ECO:0007669"/>
    <property type="project" value="UniProtKB-EC"/>
</dbReference>
<dbReference type="SUPFAM" id="SSF53474">
    <property type="entry name" value="alpha/beta-Hydrolases"/>
    <property type="match status" value="1"/>
</dbReference>
<keyword evidence="3" id="KW-1185">Reference proteome</keyword>
<sequence length="293" mass="33703">MKIYKNEKAKRKILETYNKLLTMWGVDVEEKNIDTKYGTTHVITCGDEDNPPLVLFHGVGDDSALMWIYNAKELSKHFRIYAVDTMGGPGKSCPNENYNKSFDEILWIDEVFIKLNIEKAYVAGVSNGSYMTHHYGIMRPKKVIRMVCMAGSVSTVGSPHPIKRMMKVFLPEALFPTQKNMIRLIKKLSGEHSEVFTDNDDIMEHYLNLLKGFNNMAMSKHRIDSFNDDQISRLSGKCLFLIGEADPLGDLEKVREKLEKHKLEYQFFKGVGHGINHEISETINKRIIEYFVQ</sequence>
<gene>
    <name evidence="2" type="primary">nap</name>
    <name evidence="2" type="ORF">CLORY_15080</name>
</gene>
<comment type="caution">
    <text evidence="2">The sequence shown here is derived from an EMBL/GenBank/DDBJ whole genome shotgun (WGS) entry which is preliminary data.</text>
</comment>
<dbReference type="InterPro" id="IPR000073">
    <property type="entry name" value="AB_hydrolase_1"/>
</dbReference>
<dbReference type="RefSeq" id="WP_169911558.1">
    <property type="nucleotide sequence ID" value="NZ_MZGV01000012.1"/>
</dbReference>
<dbReference type="Gene3D" id="3.40.50.1820">
    <property type="entry name" value="alpha/beta hydrolase"/>
    <property type="match status" value="1"/>
</dbReference>
<dbReference type="Proteomes" id="UP000190080">
    <property type="component" value="Unassembled WGS sequence"/>
</dbReference>
<dbReference type="InterPro" id="IPR029058">
    <property type="entry name" value="AB_hydrolase_fold"/>
</dbReference>
<keyword evidence="2" id="KW-0378">Hydrolase</keyword>
<protein>
    <submittedName>
        <fullName evidence="2">Putative carboxylesterase nap</fullName>
        <ecNumber evidence="2">3.1.1.1</ecNumber>
    </submittedName>
</protein>
<dbReference type="STRING" id="1450648.CLORY_15080"/>
<reference evidence="2 3" key="1">
    <citation type="submission" date="2017-03" db="EMBL/GenBank/DDBJ databases">
        <title>Genome sequence of Clostridium oryzae DSM 28571.</title>
        <authorList>
            <person name="Poehlein A."/>
            <person name="Daniel R."/>
        </authorList>
    </citation>
    <scope>NUCLEOTIDE SEQUENCE [LARGE SCALE GENOMIC DNA]</scope>
    <source>
        <strain evidence="2 3">DSM 28571</strain>
    </source>
</reference>
<dbReference type="InterPro" id="IPR052370">
    <property type="entry name" value="Meta-cleavage_hydrolase"/>
</dbReference>
<evidence type="ECO:0000313" key="3">
    <source>
        <dbReference type="Proteomes" id="UP000190080"/>
    </source>
</evidence>
<dbReference type="PANTHER" id="PTHR43139:SF52">
    <property type="entry name" value="SI:DKEY-122A22.2"/>
    <property type="match status" value="1"/>
</dbReference>
<dbReference type="AlphaFoldDB" id="A0A1V4ISV7"/>
<evidence type="ECO:0000313" key="2">
    <source>
        <dbReference type="EMBL" id="OPJ62884.1"/>
    </source>
</evidence>